<dbReference type="UniPathway" id="UPA00077">
    <property type="reaction ID" value="UER00156"/>
</dbReference>
<sequence>MVQKFWQCRDRSIDLSSPKIMGIVNVTPDSFSDGGKYYSSAQAIEHGLQLAEEGADILDIGGESTRPGAEEVSVHSELERVIPVIEALSARGLVVSVDTSKPEVMTAAAQVGAQIINDVYALRRDGALEAAEKSGCGVCLMHMQGEPRTMQKNPVYTDLLSEVKSFLAERARALTDLGVSAEKIVLDPGFGFGKTVSQNFELLAKTEDFLSLGYPLLYGMSRKSSLGAVTGITKAEERLISSVTAHLLAVERGASIVRVHDVKQMKEALTIYKAMVHYKDLK</sequence>
<gene>
    <name evidence="13" type="primary">folP</name>
    <name evidence="13" type="ORF">GMD42_04155</name>
</gene>
<evidence type="ECO:0000256" key="4">
    <source>
        <dbReference type="ARBA" id="ARBA00009503"/>
    </source>
</evidence>
<dbReference type="InterPro" id="IPR006390">
    <property type="entry name" value="DHP_synth_dom"/>
</dbReference>
<proteinExistence type="inferred from homology"/>
<comment type="caution">
    <text evidence="13">The sequence shown here is derived from an EMBL/GenBank/DDBJ whole genome shotgun (WGS) entry which is preliminary data.</text>
</comment>
<dbReference type="FunFam" id="3.20.20.20:FF:000006">
    <property type="entry name" value="Dihydropteroate synthase"/>
    <property type="match status" value="1"/>
</dbReference>
<dbReference type="NCBIfam" id="TIGR01496">
    <property type="entry name" value="DHPS"/>
    <property type="match status" value="1"/>
</dbReference>
<evidence type="ECO:0000256" key="8">
    <source>
        <dbReference type="ARBA" id="ARBA00022723"/>
    </source>
</evidence>
<reference evidence="13 14" key="1">
    <citation type="journal article" date="2019" name="Nat. Med.">
        <title>A library of human gut bacterial isolates paired with longitudinal multiomics data enables mechanistic microbiome research.</title>
        <authorList>
            <person name="Poyet M."/>
            <person name="Groussin M."/>
            <person name="Gibbons S.M."/>
            <person name="Avila-Pacheco J."/>
            <person name="Jiang X."/>
            <person name="Kearney S.M."/>
            <person name="Perrotta A.R."/>
            <person name="Berdy B."/>
            <person name="Zhao S."/>
            <person name="Lieberman T.D."/>
            <person name="Swanson P.K."/>
            <person name="Smith M."/>
            <person name="Roesemann S."/>
            <person name="Alexander J.E."/>
            <person name="Rich S.A."/>
            <person name="Livny J."/>
            <person name="Vlamakis H."/>
            <person name="Clish C."/>
            <person name="Bullock K."/>
            <person name="Deik A."/>
            <person name="Scott J."/>
            <person name="Pierce K.A."/>
            <person name="Xavier R.J."/>
            <person name="Alm E.J."/>
        </authorList>
    </citation>
    <scope>NUCLEOTIDE SEQUENCE [LARGE SCALE GENOMIC DNA]</scope>
    <source>
        <strain evidence="13 14">BIOML-A2</strain>
    </source>
</reference>
<evidence type="ECO:0000256" key="12">
    <source>
        <dbReference type="RuleBase" id="RU361205"/>
    </source>
</evidence>
<dbReference type="AlphaFoldDB" id="A0A6I3RYV3"/>
<dbReference type="InterPro" id="IPR011005">
    <property type="entry name" value="Dihydropteroate_synth-like_sf"/>
</dbReference>
<comment type="catalytic activity">
    <reaction evidence="1">
        <text>(7,8-dihydropterin-6-yl)methyl diphosphate + 4-aminobenzoate = 7,8-dihydropteroate + diphosphate</text>
        <dbReference type="Rhea" id="RHEA:19949"/>
        <dbReference type="ChEBI" id="CHEBI:17836"/>
        <dbReference type="ChEBI" id="CHEBI:17839"/>
        <dbReference type="ChEBI" id="CHEBI:33019"/>
        <dbReference type="ChEBI" id="CHEBI:72950"/>
        <dbReference type="EC" id="2.5.1.15"/>
    </reaction>
</comment>
<dbReference type="GO" id="GO:0004156">
    <property type="term" value="F:dihydropteroate synthase activity"/>
    <property type="evidence" value="ECO:0007669"/>
    <property type="project" value="UniProtKB-EC"/>
</dbReference>
<evidence type="ECO:0000256" key="6">
    <source>
        <dbReference type="ARBA" id="ARBA00016919"/>
    </source>
</evidence>
<evidence type="ECO:0000313" key="14">
    <source>
        <dbReference type="Proteomes" id="UP000462362"/>
    </source>
</evidence>
<evidence type="ECO:0000256" key="10">
    <source>
        <dbReference type="ARBA" id="ARBA00022909"/>
    </source>
</evidence>
<evidence type="ECO:0000256" key="7">
    <source>
        <dbReference type="ARBA" id="ARBA00022679"/>
    </source>
</evidence>
<dbReference type="GO" id="GO:0046872">
    <property type="term" value="F:metal ion binding"/>
    <property type="evidence" value="ECO:0007669"/>
    <property type="project" value="UniProtKB-KW"/>
</dbReference>
<dbReference type="PROSITE" id="PS00793">
    <property type="entry name" value="DHPS_2"/>
    <property type="match status" value="1"/>
</dbReference>
<dbReference type="RefSeq" id="WP_008810456.1">
    <property type="nucleotide sequence ID" value="NZ_CAJUON010000005.1"/>
</dbReference>
<dbReference type="GO" id="GO:0005829">
    <property type="term" value="C:cytosol"/>
    <property type="evidence" value="ECO:0007669"/>
    <property type="project" value="TreeGrafter"/>
</dbReference>
<dbReference type="SUPFAM" id="SSF51717">
    <property type="entry name" value="Dihydropteroate synthetase-like"/>
    <property type="match status" value="1"/>
</dbReference>
<dbReference type="InterPro" id="IPR000489">
    <property type="entry name" value="Pterin-binding_dom"/>
</dbReference>
<evidence type="ECO:0000256" key="9">
    <source>
        <dbReference type="ARBA" id="ARBA00022842"/>
    </source>
</evidence>
<comment type="pathway">
    <text evidence="3 12">Cofactor biosynthesis; tetrahydrofolate biosynthesis; 7,8-dihydrofolate from 2-amino-4-hydroxy-6-hydroxymethyl-7,8-dihydropteridine diphosphate and 4-aminobenzoate: step 1/2.</text>
</comment>
<accession>A0A6I3RYV3</accession>
<dbReference type="PANTHER" id="PTHR20941:SF1">
    <property type="entry name" value="FOLIC ACID SYNTHESIS PROTEIN FOL1"/>
    <property type="match status" value="1"/>
</dbReference>
<name>A0A6I3RYV3_9BURK</name>
<evidence type="ECO:0000256" key="2">
    <source>
        <dbReference type="ARBA" id="ARBA00001946"/>
    </source>
</evidence>
<dbReference type="Gene3D" id="3.20.20.20">
    <property type="entry name" value="Dihydropteroate synthase-like"/>
    <property type="match status" value="1"/>
</dbReference>
<dbReference type="PROSITE" id="PS00792">
    <property type="entry name" value="DHPS_1"/>
    <property type="match status" value="1"/>
</dbReference>
<keyword evidence="10 12" id="KW-0289">Folate biosynthesis</keyword>
<evidence type="ECO:0000256" key="5">
    <source>
        <dbReference type="ARBA" id="ARBA00012458"/>
    </source>
</evidence>
<dbReference type="Pfam" id="PF00809">
    <property type="entry name" value="Pterin_bind"/>
    <property type="match status" value="1"/>
</dbReference>
<dbReference type="PANTHER" id="PTHR20941">
    <property type="entry name" value="FOLATE SYNTHESIS PROTEINS"/>
    <property type="match status" value="1"/>
</dbReference>
<dbReference type="Proteomes" id="UP000462362">
    <property type="component" value="Unassembled WGS sequence"/>
</dbReference>
<comment type="similarity">
    <text evidence="4 12">Belongs to the DHPS family.</text>
</comment>
<dbReference type="GO" id="GO:0046656">
    <property type="term" value="P:folic acid biosynthetic process"/>
    <property type="evidence" value="ECO:0007669"/>
    <property type="project" value="UniProtKB-KW"/>
</dbReference>
<keyword evidence="8 12" id="KW-0479">Metal-binding</keyword>
<organism evidence="13 14">
    <name type="scientific">Parasutterella excrementihominis</name>
    <dbReference type="NCBI Taxonomy" id="487175"/>
    <lineage>
        <taxon>Bacteria</taxon>
        <taxon>Pseudomonadati</taxon>
        <taxon>Pseudomonadota</taxon>
        <taxon>Betaproteobacteria</taxon>
        <taxon>Burkholderiales</taxon>
        <taxon>Sutterellaceae</taxon>
        <taxon>Parasutterella</taxon>
    </lineage>
</organism>
<comment type="cofactor">
    <cofactor evidence="2 12">
        <name>Mg(2+)</name>
        <dbReference type="ChEBI" id="CHEBI:18420"/>
    </cofactor>
</comment>
<evidence type="ECO:0000256" key="3">
    <source>
        <dbReference type="ARBA" id="ARBA00004763"/>
    </source>
</evidence>
<evidence type="ECO:0000313" key="13">
    <source>
        <dbReference type="EMBL" id="MTU42824.1"/>
    </source>
</evidence>
<dbReference type="EMBL" id="WNCL01000009">
    <property type="protein sequence ID" value="MTU42824.1"/>
    <property type="molecule type" value="Genomic_DNA"/>
</dbReference>
<keyword evidence="9 12" id="KW-0460">Magnesium</keyword>
<protein>
    <recommendedName>
        <fullName evidence="6 12">Dihydropteroate synthase</fullName>
        <shortName evidence="12">DHPS</shortName>
        <ecNumber evidence="5 12">2.5.1.15</ecNumber>
    </recommendedName>
    <alternativeName>
        <fullName evidence="11 12">Dihydropteroate pyrophosphorylase</fullName>
    </alternativeName>
</protein>
<keyword evidence="7 12" id="KW-0808">Transferase</keyword>
<evidence type="ECO:0000256" key="11">
    <source>
        <dbReference type="ARBA" id="ARBA00030193"/>
    </source>
</evidence>
<dbReference type="InterPro" id="IPR045031">
    <property type="entry name" value="DHP_synth-like"/>
</dbReference>
<dbReference type="GO" id="GO:0046654">
    <property type="term" value="P:tetrahydrofolate biosynthetic process"/>
    <property type="evidence" value="ECO:0007669"/>
    <property type="project" value="UniProtKB-UniPathway"/>
</dbReference>
<dbReference type="CDD" id="cd00739">
    <property type="entry name" value="DHPS"/>
    <property type="match status" value="1"/>
</dbReference>
<comment type="function">
    <text evidence="12">Catalyzes the condensation of para-aminobenzoate (pABA) with 6-hydroxymethyl-7,8-dihydropterin diphosphate (DHPt-PP) to form 7,8-dihydropteroate (H2Pte), the immediate precursor of folate derivatives.</text>
</comment>
<evidence type="ECO:0000256" key="1">
    <source>
        <dbReference type="ARBA" id="ARBA00000012"/>
    </source>
</evidence>
<dbReference type="EC" id="2.5.1.15" evidence="5 12"/>
<dbReference type="PROSITE" id="PS50972">
    <property type="entry name" value="PTERIN_BINDING"/>
    <property type="match status" value="1"/>
</dbReference>